<gene>
    <name evidence="2" type="ORF">sS8_1734</name>
</gene>
<dbReference type="InterPro" id="IPR010359">
    <property type="entry name" value="IrrE_HExxH"/>
</dbReference>
<dbReference type="InterPro" id="IPR010982">
    <property type="entry name" value="Lambda_DNA-bd_dom_sf"/>
</dbReference>
<reference evidence="2 3" key="1">
    <citation type="submission" date="2016-12" db="EMBL/GenBank/DDBJ databases">
        <title>Genome sequencing of Methylocaldum marinum.</title>
        <authorList>
            <person name="Takeuchi M."/>
            <person name="Kamagata Y."/>
            <person name="Hiraoka S."/>
            <person name="Oshima K."/>
            <person name="Hattori M."/>
            <person name="Iwasaki W."/>
        </authorList>
    </citation>
    <scope>NUCLEOTIDE SEQUENCE [LARGE SCALE GENOMIC DNA]</scope>
    <source>
        <strain evidence="2 3">S8</strain>
    </source>
</reference>
<dbReference type="Proteomes" id="UP000266313">
    <property type="component" value="Chromosome"/>
</dbReference>
<dbReference type="AlphaFoldDB" id="A0A250KRW9"/>
<dbReference type="EMBL" id="AP017928">
    <property type="protein sequence ID" value="BBA33691.1"/>
    <property type="molecule type" value="Genomic_DNA"/>
</dbReference>
<dbReference type="Pfam" id="PF06114">
    <property type="entry name" value="Peptidase_M78"/>
    <property type="match status" value="1"/>
</dbReference>
<evidence type="ECO:0000313" key="2">
    <source>
        <dbReference type="EMBL" id="BBA33691.1"/>
    </source>
</evidence>
<organism evidence="2 3">
    <name type="scientific">Methylocaldum marinum</name>
    <dbReference type="NCBI Taxonomy" id="1432792"/>
    <lineage>
        <taxon>Bacteria</taxon>
        <taxon>Pseudomonadati</taxon>
        <taxon>Pseudomonadota</taxon>
        <taxon>Gammaproteobacteria</taxon>
        <taxon>Methylococcales</taxon>
        <taxon>Methylococcaceae</taxon>
        <taxon>Methylocaldum</taxon>
    </lineage>
</organism>
<dbReference type="SUPFAM" id="SSF47413">
    <property type="entry name" value="lambda repressor-like DNA-binding domains"/>
    <property type="match status" value="1"/>
</dbReference>
<name>A0A250KRW9_9GAMM</name>
<evidence type="ECO:0000259" key="1">
    <source>
        <dbReference type="Pfam" id="PF06114"/>
    </source>
</evidence>
<dbReference type="PANTHER" id="PTHR43236">
    <property type="entry name" value="ANTITOXIN HIGA1"/>
    <property type="match status" value="1"/>
</dbReference>
<dbReference type="KEGG" id="mmai:sS8_1734"/>
<dbReference type="Gene3D" id="1.10.10.2910">
    <property type="match status" value="1"/>
</dbReference>
<evidence type="ECO:0000313" key="3">
    <source>
        <dbReference type="Proteomes" id="UP000266313"/>
    </source>
</evidence>
<proteinExistence type="predicted"/>
<dbReference type="PANTHER" id="PTHR43236:SF2">
    <property type="entry name" value="BLL0069 PROTEIN"/>
    <property type="match status" value="1"/>
</dbReference>
<dbReference type="InterPro" id="IPR052345">
    <property type="entry name" value="Rad_response_metalloprotease"/>
</dbReference>
<dbReference type="RefSeq" id="WP_119629267.1">
    <property type="nucleotide sequence ID" value="NZ_AP017928.1"/>
</dbReference>
<sequence length="387" mass="42856">MTRIPVNPELLTWARKRAGLDMLALAGRFPKLGEWEAGELQPTLRQLEDFARAVHVAVGYLFLPAPPQEPLPIPDFRTLADRDLSRPSPNLLDTIYLCQQRQDWFRDYARVHALPALDFAGSATLQDAPERVAEAMRQTLALSMAEGLQCPTWTDALRLFVGKAEDAGVLVMASGVVGSNSHRKLAVEEFRGFALADELAPLVFINGADSKAAQMFTLAHELAHLWLGESGISDPEAGRLAEPGIERWCNAVAAEFLMPLALLRQDYQGGVPIAEEIQRLARSFKVSTLVALRRLFDAGFIDEPTLWQNYREELARIRRLDRGGSGGGDFYRTLGARTGKRFARAVLSSTLEGQTLFQDAFRMLGVRKTSTFYEAARELGGTPWATS</sequence>
<keyword evidence="3" id="KW-1185">Reference proteome</keyword>
<dbReference type="OrthoDB" id="9796786at2"/>
<feature type="domain" description="IrrE N-terminal-like" evidence="1">
    <location>
        <begin position="164"/>
        <end position="295"/>
    </location>
</feature>
<accession>A0A250KRW9</accession>
<dbReference type="GO" id="GO:0003677">
    <property type="term" value="F:DNA binding"/>
    <property type="evidence" value="ECO:0007669"/>
    <property type="project" value="InterPro"/>
</dbReference>
<protein>
    <recommendedName>
        <fullName evidence="1">IrrE N-terminal-like domain-containing protein</fullName>
    </recommendedName>
</protein>